<protein>
    <submittedName>
        <fullName evidence="1">Uncharacterized protein</fullName>
    </submittedName>
</protein>
<evidence type="ECO:0000313" key="1">
    <source>
        <dbReference type="EMBL" id="OOK64226.1"/>
    </source>
</evidence>
<dbReference type="Proteomes" id="UP000189229">
    <property type="component" value="Unassembled WGS sequence"/>
</dbReference>
<reference evidence="1 2" key="1">
    <citation type="submission" date="2017-02" db="EMBL/GenBank/DDBJ databases">
        <title>Complete genome sequences of Mycobacterium kansasii strains isolated from rhesus macaques.</title>
        <authorList>
            <person name="Panda A."/>
            <person name="Nagaraj S."/>
            <person name="Zhao X."/>
            <person name="Tettelin H."/>
            <person name="Detolla L.J."/>
        </authorList>
    </citation>
    <scope>NUCLEOTIDE SEQUENCE [LARGE SCALE GENOMIC DNA]</scope>
    <source>
        <strain evidence="1 2">11-3813</strain>
    </source>
</reference>
<proteinExistence type="predicted"/>
<accession>A0A1V3WCT4</accession>
<evidence type="ECO:0000313" key="2">
    <source>
        <dbReference type="Proteomes" id="UP000189229"/>
    </source>
</evidence>
<dbReference type="EMBL" id="MVBM01000013">
    <property type="protein sequence ID" value="OOK64226.1"/>
    <property type="molecule type" value="Genomic_DNA"/>
</dbReference>
<organism evidence="1 2">
    <name type="scientific">Mycobacterium kansasii</name>
    <dbReference type="NCBI Taxonomy" id="1768"/>
    <lineage>
        <taxon>Bacteria</taxon>
        <taxon>Bacillati</taxon>
        <taxon>Actinomycetota</taxon>
        <taxon>Actinomycetes</taxon>
        <taxon>Mycobacteriales</taxon>
        <taxon>Mycobacteriaceae</taxon>
        <taxon>Mycobacterium</taxon>
    </lineage>
</organism>
<dbReference type="AlphaFoldDB" id="A0A1V3WCT4"/>
<sequence>MAIIHSQKLGAILLYPRAMIDCICHERVFVLFWAVLIG</sequence>
<gene>
    <name evidence="1" type="ORF">BZL30_9270</name>
</gene>
<comment type="caution">
    <text evidence="1">The sequence shown here is derived from an EMBL/GenBank/DDBJ whole genome shotgun (WGS) entry which is preliminary data.</text>
</comment>
<name>A0A1V3WCT4_MYCKA</name>